<dbReference type="InterPro" id="IPR032319">
    <property type="entry name" value="CLP1_P"/>
</dbReference>
<evidence type="ECO:0000256" key="3">
    <source>
        <dbReference type="ARBA" id="ARBA00018706"/>
    </source>
</evidence>
<dbReference type="InterPro" id="IPR018606">
    <property type="entry name" value="Arb1"/>
</dbReference>
<dbReference type="PANTHER" id="PTHR12755">
    <property type="entry name" value="CLEAVAGE/POLYADENYLATION FACTOR IA SUBUNIT CLP1P"/>
    <property type="match status" value="1"/>
</dbReference>
<dbReference type="GO" id="GO:0051731">
    <property type="term" value="F:polynucleotide 5'-hydroxyl-kinase activity"/>
    <property type="evidence" value="ECO:0007669"/>
    <property type="project" value="InterPro"/>
</dbReference>
<dbReference type="Pfam" id="PF06807">
    <property type="entry name" value="Clp1"/>
    <property type="match status" value="1"/>
</dbReference>
<dbReference type="InterPro" id="IPR010655">
    <property type="entry name" value="Clp1_C"/>
</dbReference>
<evidence type="ECO:0000313" key="14">
    <source>
        <dbReference type="EMBL" id="KAG5665333.1"/>
    </source>
</evidence>
<organism evidence="14 15">
    <name type="scientific">Fusarium avenaceum</name>
    <dbReference type="NCBI Taxonomy" id="40199"/>
    <lineage>
        <taxon>Eukaryota</taxon>
        <taxon>Fungi</taxon>
        <taxon>Dikarya</taxon>
        <taxon>Ascomycota</taxon>
        <taxon>Pezizomycotina</taxon>
        <taxon>Sordariomycetes</taxon>
        <taxon>Hypocreomycetidae</taxon>
        <taxon>Hypocreales</taxon>
        <taxon>Nectriaceae</taxon>
        <taxon>Fusarium</taxon>
        <taxon>Fusarium tricinctum species complex</taxon>
    </lineage>
</organism>
<dbReference type="SUPFAM" id="SSF52540">
    <property type="entry name" value="P-loop containing nucleoside triphosphate hydrolases"/>
    <property type="match status" value="1"/>
</dbReference>
<feature type="binding site" evidence="9">
    <location>
        <position position="468"/>
    </location>
    <ligand>
        <name>ATP</name>
        <dbReference type="ChEBI" id="CHEBI:30616"/>
    </ligand>
</feature>
<dbReference type="Pfam" id="PF09692">
    <property type="entry name" value="Arb1"/>
    <property type="match status" value="1"/>
</dbReference>
<dbReference type="GO" id="GO:0006388">
    <property type="term" value="P:tRNA splicing, via endonucleolytic cleavage and ligation"/>
    <property type="evidence" value="ECO:0007669"/>
    <property type="project" value="TreeGrafter"/>
</dbReference>
<evidence type="ECO:0000259" key="13">
    <source>
        <dbReference type="Pfam" id="PF16575"/>
    </source>
</evidence>
<evidence type="ECO:0000259" key="11">
    <source>
        <dbReference type="Pfam" id="PF06807"/>
    </source>
</evidence>
<comment type="subcellular location">
    <subcellularLocation>
        <location evidence="2 9">Nucleus</location>
    </subcellularLocation>
</comment>
<protein>
    <recommendedName>
        <fullName evidence="4">Polynucleotide 5'-hydroxyl-kinase GRC3</fullName>
    </recommendedName>
    <alternativeName>
        <fullName evidence="3">Polynucleotide 5'-hydroxyl-kinase grc3</fullName>
    </alternativeName>
</protein>
<dbReference type="InterPro" id="IPR027417">
    <property type="entry name" value="P-loop_NTPase"/>
</dbReference>
<dbReference type="GO" id="GO:0031124">
    <property type="term" value="P:mRNA 3'-end processing"/>
    <property type="evidence" value="ECO:0007669"/>
    <property type="project" value="UniProtKB-UniRule"/>
</dbReference>
<reference evidence="14" key="1">
    <citation type="submission" date="2021-04" db="EMBL/GenBank/DDBJ databases">
        <title>Draft genome of Fusarium avenaceum strain F156N33, isolated from an atmospheric sample in Virginia.</title>
        <authorList>
            <person name="Yang S."/>
            <person name="Vinatzer B.A."/>
            <person name="Coleman J."/>
        </authorList>
    </citation>
    <scope>NUCLEOTIDE SEQUENCE</scope>
    <source>
        <strain evidence="14">F156N33</strain>
    </source>
</reference>
<feature type="domain" description="Clp1 P-loop" evidence="13">
    <location>
        <begin position="532"/>
        <end position="739"/>
    </location>
</feature>
<dbReference type="InterPro" id="IPR045116">
    <property type="entry name" value="Clp1/Grc3"/>
</dbReference>
<evidence type="ECO:0000256" key="9">
    <source>
        <dbReference type="HAMAP-Rule" id="MF_03035"/>
    </source>
</evidence>
<evidence type="ECO:0000256" key="6">
    <source>
        <dbReference type="ARBA" id="ARBA00022741"/>
    </source>
</evidence>
<comment type="function">
    <text evidence="9">Required for endonucleolytic cleavage during polyadenylation-dependent pre-mRNA 3'-end formation.</text>
</comment>
<evidence type="ECO:0000256" key="5">
    <source>
        <dbReference type="ARBA" id="ARBA00022664"/>
    </source>
</evidence>
<dbReference type="EMBL" id="JAGPUO010000001">
    <property type="protein sequence ID" value="KAG5665333.1"/>
    <property type="molecule type" value="Genomic_DNA"/>
</dbReference>
<feature type="binding site" evidence="9">
    <location>
        <begin position="535"/>
        <end position="540"/>
    </location>
    <ligand>
        <name>ATP</name>
        <dbReference type="ChEBI" id="CHEBI:30616"/>
    </ligand>
</feature>
<comment type="function">
    <text evidence="1">Polynucleotide 5'-kinase involved in rRNA processing.</text>
</comment>
<dbReference type="PANTHER" id="PTHR12755:SF6">
    <property type="entry name" value="POLYRIBONUCLEOTIDE 5'-HYDROXYL-KINASE CLP1"/>
    <property type="match status" value="1"/>
</dbReference>
<dbReference type="CDD" id="cd01983">
    <property type="entry name" value="SIMIBI"/>
    <property type="match status" value="1"/>
</dbReference>
<keyword evidence="8 9" id="KW-0539">Nucleus</keyword>
<evidence type="ECO:0000313" key="15">
    <source>
        <dbReference type="Proteomes" id="UP000782241"/>
    </source>
</evidence>
<dbReference type="GO" id="GO:0005849">
    <property type="term" value="C:mRNA cleavage factor complex"/>
    <property type="evidence" value="ECO:0007669"/>
    <property type="project" value="UniProtKB-UniRule"/>
</dbReference>
<proteinExistence type="inferred from homology"/>
<comment type="caution">
    <text evidence="14">The sequence shown here is derived from an EMBL/GenBank/DDBJ whole genome shotgun (WGS) entry which is preliminary data.</text>
</comment>
<keyword evidence="6 9" id="KW-0547">Nucleotide-binding</keyword>
<evidence type="ECO:0000256" key="10">
    <source>
        <dbReference type="SAM" id="MobiDB-lite"/>
    </source>
</evidence>
<dbReference type="Gene3D" id="3.40.50.300">
    <property type="entry name" value="P-loop containing nucleotide triphosphate hydrolases"/>
    <property type="match status" value="1"/>
</dbReference>
<dbReference type="GO" id="GO:0005524">
    <property type="term" value="F:ATP binding"/>
    <property type="evidence" value="ECO:0007669"/>
    <property type="project" value="UniProtKB-UniRule"/>
</dbReference>
<comment type="similarity">
    <text evidence="9">Belongs to the Clp1 family. Clp1 subfamily.</text>
</comment>
<evidence type="ECO:0000256" key="2">
    <source>
        <dbReference type="ARBA" id="ARBA00004123"/>
    </source>
</evidence>
<dbReference type="HAMAP" id="MF_03035">
    <property type="entry name" value="Clp1"/>
    <property type="match status" value="1"/>
</dbReference>
<dbReference type="InterPro" id="IPR038238">
    <property type="entry name" value="Clp1_C_sf"/>
</dbReference>
<gene>
    <name evidence="9" type="primary">CLP1</name>
    <name evidence="14" type="ORF">KAF25_009458</name>
</gene>
<keyword evidence="15" id="KW-1185">Reference proteome</keyword>
<dbReference type="GO" id="GO:0031047">
    <property type="term" value="P:regulatory ncRNA-mediated gene silencing"/>
    <property type="evidence" value="ECO:0007669"/>
    <property type="project" value="InterPro"/>
</dbReference>
<evidence type="ECO:0000256" key="1">
    <source>
        <dbReference type="ARBA" id="ARBA00003798"/>
    </source>
</evidence>
<evidence type="ECO:0000256" key="8">
    <source>
        <dbReference type="ARBA" id="ARBA00023242"/>
    </source>
</evidence>
<feature type="domain" description="Clp1 C-terminal" evidence="11">
    <location>
        <begin position="746"/>
        <end position="845"/>
    </location>
</feature>
<dbReference type="Pfam" id="PF16575">
    <property type="entry name" value="CLP1_P"/>
    <property type="match status" value="1"/>
</dbReference>
<dbReference type="Gene3D" id="2.40.30.330">
    <property type="entry name" value="Pre-mRNA cleavage complex subunit Clp1, C-terminal domain"/>
    <property type="match status" value="1"/>
</dbReference>
<keyword evidence="7 9" id="KW-0067">ATP-binding</keyword>
<feature type="binding site" evidence="9">
    <location>
        <position position="429"/>
    </location>
    <ligand>
        <name>ATP</name>
        <dbReference type="ChEBI" id="CHEBI:30616"/>
    </ligand>
</feature>
<feature type="region of interest" description="Disordered" evidence="10">
    <location>
        <begin position="1"/>
        <end position="45"/>
    </location>
</feature>
<evidence type="ECO:0000256" key="4">
    <source>
        <dbReference type="ARBA" id="ARBA00019824"/>
    </source>
</evidence>
<sequence>MAGKKKRSKKTTASRGPTALAKARGSGFEEYFADPPMTPDEAKEEKEEIYDPDLPFAERMQSCIQRFRSRRRLQADRGLYFNDYLFLGGVDCTPGAFGGLSQQELKDLTPAQRREATATDVIWANDSAGAKFYNGDESDWSVDFTGVAAGFFSGSLVRLSSFEHKRMLEGITTVENFLRYILQHDVCPEYEDDVKSALEVCETATVEWPMVRKLYSLLPGYFNLAAAELFCPENTTKDSWSFQQFTRPKNFDATSVFFTAFALMDEPQLFENLTTKEPSITREFTCTLELVQIFRPDDDIIKRVKSLVIGDKAAHQVPVGKAVFKQGVIEDDWENPIVDCPIDEERMTLFFDDALLENMTPGMKLTATICELDAGLRFVKAVEIIVPSFYVYLPQEMMRSYKEPKETDRPAPSPTASTTRVVTLRPACEWRFQTSQSSPVIVRLLAGTAEKDGVELGPKNAYTFAGIKSKILTWHGCELEIDGRCDAESVAEYANPTDNPANTYMNLHGQLNDMRQTAAREGKEGPRVLIVGPADVGKSTVARTLTSYATRQGYQPLVVNVNPREGLLSLPGTLSASVLATVMDPEAVDGWGSTPTSGPSSVPVKLPLVFYYGRASPDEDPDFYRELTSKLAGSVSARLSEDEDVKKSGVIIDGMGLPEQSKDGFELVAHIVDEFSVNVIIVIGSTTISSELSRRFSTERTSLGEPISIVPIDKSDGVAIRDEAFLQHVREAAIKEYFFGDSRRTLSPLIQQVDFDNVTVYHNSDEHSPNGQGVTREDPSSPMQHWTFAIMHATPKESPDSVRAASVMGFLYVSDVDEERRKIKLLAPVSGRLGDQPLVWGKWPEPFINLLG</sequence>
<evidence type="ECO:0000256" key="7">
    <source>
        <dbReference type="ARBA" id="ARBA00022840"/>
    </source>
</evidence>
<dbReference type="Pfam" id="PF16573">
    <property type="entry name" value="CLP1_N"/>
    <property type="match status" value="1"/>
</dbReference>
<dbReference type="Proteomes" id="UP000782241">
    <property type="component" value="Unassembled WGS sequence"/>
</dbReference>
<keyword evidence="5 9" id="KW-0507">mRNA processing</keyword>
<name>A0A9P7HBR0_9HYPO</name>
<dbReference type="InterPro" id="IPR028606">
    <property type="entry name" value="Clp1"/>
</dbReference>
<evidence type="ECO:0000259" key="12">
    <source>
        <dbReference type="Pfam" id="PF16573"/>
    </source>
</evidence>
<accession>A0A9P7HBR0</accession>
<dbReference type="Gene3D" id="2.60.120.1030">
    <property type="entry name" value="Clp1, DNA binding domain"/>
    <property type="match status" value="1"/>
</dbReference>
<feature type="domain" description="Clp1 N-terminal" evidence="12">
    <location>
        <begin position="423"/>
        <end position="518"/>
    </location>
</feature>
<feature type="compositionally biased region" description="Basic residues" evidence="10">
    <location>
        <begin position="1"/>
        <end position="12"/>
    </location>
</feature>
<dbReference type="AlphaFoldDB" id="A0A9P7HBR0"/>
<dbReference type="GO" id="GO:0033167">
    <property type="term" value="C:ARC complex"/>
    <property type="evidence" value="ECO:0007669"/>
    <property type="project" value="InterPro"/>
</dbReference>
<comment type="subunit">
    <text evidence="9">Component of a pre-mRNA cleavage factor complex. Interacts directly with PCF11.</text>
</comment>
<dbReference type="InterPro" id="IPR038239">
    <property type="entry name" value="Clp1_N_sf"/>
</dbReference>
<dbReference type="InterPro" id="IPR032324">
    <property type="entry name" value="Clp1_N"/>
</dbReference>